<sequence>MQVPKRKLIEVAMPLVAINRESAREKSIRHGHPSMLHIWWARRPLAACRAVVFAQMVDDPSSHPDLFPTAEAQAIERQRLLDLISQLVVWENSSEDSLLRAAREEIRRSNPEGTPLLVDPFAGGGSIPIEAQRLGLQVEASDLNPVAVLINKALVEIPPRWVDTPPVFPGSANSGLFRGTGLAGLAEDIRRYGTAVRDSARNRCAAMYPNSHHPDGTPASTLAWIWSRTCRCPNPACGAEVICASTWWLSRKAGKLCWITPRVEGDSVQTRVTTGTGGPQAPPKQGRGAQFKCLVCGDITTDAYVKGEGLAGRLGRRLLAVVAGGDRQRFYLNPTPRDIEAASIERPDNAPQSLMPTNPRWFSPPAFGMTAFADVFTDRQLVAINTLIEEIARCQAQIVADARAAAMSAADATAYAEAVTTYLGLALSRVADMNNSLVQWSNARDQAVHLFGRQAIPMVWDFAEVDPFAGAAGDFAVACSTQARAIEGLRPNGSGHSSQRDATALASHGVVITTDPPYYDNIGYADLSDFFYVWLRRSMGSIYPDLTRTLLTPKMDELVAAPDRFNGKRAAETHFRDGLQKTFEAAALATTDAAPVVFFYAFKQAEVVSEGTASTGWETMLSGLLRAGFAVVATWPMRTERDQGLKTGTNVLASSVVLVCRRRAPDTKPIDRREFLARLRDELPEALRDLQQASIAPVDLPQAAIGPGMAVFSRYPAVLEANGDQITVRAALAAINTVLDEALSNMESDFDSATRFAIAWYRQHGYNAGSFGDANNLANARNTAVDAMERNGILTSRGGKVQLIKPSDLDPDYDVINDLQTSAWEVLHHLIKALDTEGIVAASEFLRAAASRPDGGIESDLVKELAHLLFRLAESNGWAKDALSFNGLVASWPEIVGGLVSTSSNEAIQDSFAFDEETES</sequence>
<organism evidence="2 3">
    <name type="scientific">Mycolicibacterium grossiae</name>
    <dbReference type="NCBI Taxonomy" id="1552759"/>
    <lineage>
        <taxon>Bacteria</taxon>
        <taxon>Bacillati</taxon>
        <taxon>Actinomycetota</taxon>
        <taxon>Actinomycetes</taxon>
        <taxon>Mycobacteriales</taxon>
        <taxon>Mycobacteriaceae</taxon>
        <taxon>Mycolicibacterium</taxon>
    </lineage>
</organism>
<dbReference type="InterPro" id="IPR029063">
    <property type="entry name" value="SAM-dependent_MTases_sf"/>
</dbReference>
<dbReference type="Pfam" id="PF06634">
    <property type="entry name" value="DUF1156"/>
    <property type="match status" value="1"/>
</dbReference>
<dbReference type="InterPro" id="IPR009537">
    <property type="entry name" value="DUF1156"/>
</dbReference>
<feature type="domain" description="DUF1156" evidence="1">
    <location>
        <begin position="12"/>
        <end position="81"/>
    </location>
</feature>
<name>A0A1E8Q2P6_9MYCO</name>
<dbReference type="EMBL" id="MCHX01000034">
    <property type="protein sequence ID" value="OFJ52822.1"/>
    <property type="molecule type" value="Genomic_DNA"/>
</dbReference>
<dbReference type="Proteomes" id="UP000178953">
    <property type="component" value="Unassembled WGS sequence"/>
</dbReference>
<dbReference type="Gene3D" id="3.40.50.150">
    <property type="entry name" value="Vaccinia Virus protein VP39"/>
    <property type="match status" value="1"/>
</dbReference>
<accession>A0A1E8Q2P6</accession>
<dbReference type="AlphaFoldDB" id="A0A1E8Q2P6"/>
<evidence type="ECO:0000259" key="1">
    <source>
        <dbReference type="Pfam" id="PF06634"/>
    </source>
</evidence>
<proteinExistence type="predicted"/>
<comment type="caution">
    <text evidence="2">The sequence shown here is derived from an EMBL/GenBank/DDBJ whole genome shotgun (WGS) entry which is preliminary data.</text>
</comment>
<evidence type="ECO:0000313" key="2">
    <source>
        <dbReference type="EMBL" id="OFJ52822.1"/>
    </source>
</evidence>
<dbReference type="SUPFAM" id="SSF53335">
    <property type="entry name" value="S-adenosyl-L-methionine-dependent methyltransferases"/>
    <property type="match status" value="1"/>
</dbReference>
<evidence type="ECO:0000313" key="3">
    <source>
        <dbReference type="Proteomes" id="UP000178953"/>
    </source>
</evidence>
<keyword evidence="3" id="KW-1185">Reference proteome</keyword>
<gene>
    <name evidence="2" type="ORF">BEL07_15675</name>
</gene>
<reference evidence="2 3" key="1">
    <citation type="submission" date="2016-09" db="EMBL/GenBank/DDBJ databases">
        <title>genome sequence of Mycobacterium sp. 739 SCH.</title>
        <authorList>
            <person name="Greninger A.L."/>
            <person name="Qin X."/>
            <person name="Jerome K."/>
            <person name="Vora S."/>
            <person name="Quinn K."/>
        </authorList>
    </citation>
    <scope>NUCLEOTIDE SEQUENCE [LARGE SCALE GENOMIC DNA]</scope>
    <source>
        <strain evidence="2 3">SCH</strain>
    </source>
</reference>
<protein>
    <recommendedName>
        <fullName evidence="1">DUF1156 domain-containing protein</fullName>
    </recommendedName>
</protein>